<dbReference type="Proteomes" id="UP000178885">
    <property type="component" value="Unassembled WGS sequence"/>
</dbReference>
<sequence>MQVQPPERVRAYNERRDAAAPEHLPVAHVYEGELIAKAYAPTGIAPLERALLDARAVEPPAAPATATHAVPAAIAAYLHHSSSIPEYLAGSVIDAYV</sequence>
<evidence type="ECO:0000313" key="2">
    <source>
        <dbReference type="Proteomes" id="UP000178885"/>
    </source>
</evidence>
<protein>
    <submittedName>
        <fullName evidence="1">Uncharacterized protein</fullName>
    </submittedName>
</protein>
<comment type="caution">
    <text evidence="1">The sequence shown here is derived from an EMBL/GenBank/DDBJ whole genome shotgun (WGS) entry which is preliminary data.</text>
</comment>
<evidence type="ECO:0000313" key="1">
    <source>
        <dbReference type="EMBL" id="OGI46731.1"/>
    </source>
</evidence>
<name>A0A1F6TNN0_9PROT</name>
<accession>A0A1F6TNN0</accession>
<dbReference type="EMBL" id="MFSU01000075">
    <property type="protein sequence ID" value="OGI46731.1"/>
    <property type="molecule type" value="Genomic_DNA"/>
</dbReference>
<dbReference type="AlphaFoldDB" id="A0A1F6TNN0"/>
<reference evidence="1 2" key="1">
    <citation type="journal article" date="2016" name="Nat. Commun.">
        <title>Thousands of microbial genomes shed light on interconnected biogeochemical processes in an aquifer system.</title>
        <authorList>
            <person name="Anantharaman K."/>
            <person name="Brown C.T."/>
            <person name="Hug L.A."/>
            <person name="Sharon I."/>
            <person name="Castelle C.J."/>
            <person name="Probst A.J."/>
            <person name="Thomas B.C."/>
            <person name="Singh A."/>
            <person name="Wilkins M.J."/>
            <person name="Karaoz U."/>
            <person name="Brodie E.L."/>
            <person name="Williams K.H."/>
            <person name="Hubbard S.S."/>
            <person name="Banfield J.F."/>
        </authorList>
    </citation>
    <scope>NUCLEOTIDE SEQUENCE [LARGE SCALE GENOMIC DNA]</scope>
</reference>
<organism evidence="1 2">
    <name type="scientific">Candidatus Muproteobacteria bacterium RBG_16_65_34</name>
    <dbReference type="NCBI Taxonomy" id="1817760"/>
    <lineage>
        <taxon>Bacteria</taxon>
        <taxon>Pseudomonadati</taxon>
        <taxon>Pseudomonadota</taxon>
        <taxon>Candidatus Muproteobacteria</taxon>
    </lineage>
</organism>
<gene>
    <name evidence="1" type="ORF">A2151_02360</name>
</gene>
<proteinExistence type="predicted"/>